<comment type="caution">
    <text evidence="2">The sequence shown here is derived from an EMBL/GenBank/DDBJ whole genome shotgun (WGS) entry which is preliminary data.</text>
</comment>
<dbReference type="Gene3D" id="3.40.50.10540">
    <property type="entry name" value="Crotonobetainyl-coa:carnitine coa-transferase, domain 1"/>
    <property type="match status" value="1"/>
</dbReference>
<gene>
    <name evidence="2" type="ORF">ACFP58_12575</name>
</gene>
<dbReference type="PANTHER" id="PTHR48207:SF3">
    <property type="entry name" value="SUCCINATE--HYDROXYMETHYLGLUTARATE COA-TRANSFERASE"/>
    <property type="match status" value="1"/>
</dbReference>
<dbReference type="Pfam" id="PF02515">
    <property type="entry name" value="CoA_transf_3"/>
    <property type="match status" value="1"/>
</dbReference>
<name>A0ABW1WBZ4_9GAMM</name>
<evidence type="ECO:0000313" key="2">
    <source>
        <dbReference type="EMBL" id="MFC6382276.1"/>
    </source>
</evidence>
<proteinExistence type="predicted"/>
<evidence type="ECO:0000256" key="1">
    <source>
        <dbReference type="ARBA" id="ARBA00022679"/>
    </source>
</evidence>
<dbReference type="InterPro" id="IPR050483">
    <property type="entry name" value="CoA-transferase_III_domain"/>
</dbReference>
<dbReference type="Proteomes" id="UP001596264">
    <property type="component" value="Unassembled WGS sequence"/>
</dbReference>
<dbReference type="EMBL" id="JBHSTZ010000062">
    <property type="protein sequence ID" value="MFC6382276.1"/>
    <property type="molecule type" value="Genomic_DNA"/>
</dbReference>
<keyword evidence="1 2" id="KW-0808">Transferase</keyword>
<sequence length="423" mass="45468">MTVSTLTQQPEQDNFTNNATANMATDAVSKGALHGIKVLDLSRVLAGPSCTQILADLGAEVIKVERPHIGDETRHWAPPTFSDNTSAYYATINRNKKSLTVDITTPAGQTIIKQLAKTSDIVVENFKVGGLKKYGLDYDSLKQSNPRLIYASLTGFGQTGPDAALPGYDYIIQGLSGLMSVTGPTDGEPHKVGVAVVDLFAGLQLTIGIQAALIARQHSGLGQHVDVALLDSALAMLANIGMNHLASGEVPPRLGNGHPNIVPYQVFAGAGEEHFILACGNDRQFARLCQMLSVEWHTDSRFASNPQRVAHRELICKWLIKAFAEHPRAYWLTRLQEAGIPCGPIHNVAEALAMPQAQAREMIVNFAEQGSPVRALGNPIKLSASPVSYRTPPPKLSEHTDSTLADLGYDSDMIAKLKANGIV</sequence>
<dbReference type="Gene3D" id="3.30.1540.10">
    <property type="entry name" value="formyl-coa transferase, domain 3"/>
    <property type="match status" value="1"/>
</dbReference>
<accession>A0ABW1WBZ4</accession>
<dbReference type="InterPro" id="IPR044855">
    <property type="entry name" value="CoA-Trfase_III_dom3_sf"/>
</dbReference>
<keyword evidence="3" id="KW-1185">Reference proteome</keyword>
<protein>
    <submittedName>
        <fullName evidence="2">CaiB/BaiF CoA transferase family protein</fullName>
    </submittedName>
</protein>
<organism evidence="2 3">
    <name type="scientific">Psychrobacter glacincola</name>
    <dbReference type="NCBI Taxonomy" id="56810"/>
    <lineage>
        <taxon>Bacteria</taxon>
        <taxon>Pseudomonadati</taxon>
        <taxon>Pseudomonadota</taxon>
        <taxon>Gammaproteobacteria</taxon>
        <taxon>Moraxellales</taxon>
        <taxon>Moraxellaceae</taxon>
        <taxon>Psychrobacter</taxon>
    </lineage>
</organism>
<dbReference type="InterPro" id="IPR023606">
    <property type="entry name" value="CoA-Trfase_III_dom_1_sf"/>
</dbReference>
<dbReference type="InterPro" id="IPR003673">
    <property type="entry name" value="CoA-Trfase_fam_III"/>
</dbReference>
<dbReference type="RefSeq" id="WP_201563069.1">
    <property type="nucleotide sequence ID" value="NZ_CAJGZK010000011.1"/>
</dbReference>
<evidence type="ECO:0000313" key="3">
    <source>
        <dbReference type="Proteomes" id="UP001596264"/>
    </source>
</evidence>
<reference evidence="3" key="1">
    <citation type="journal article" date="2019" name="Int. J. Syst. Evol. Microbiol.">
        <title>The Global Catalogue of Microorganisms (GCM) 10K type strain sequencing project: providing services to taxonomists for standard genome sequencing and annotation.</title>
        <authorList>
            <consortium name="The Broad Institute Genomics Platform"/>
            <consortium name="The Broad Institute Genome Sequencing Center for Infectious Disease"/>
            <person name="Wu L."/>
            <person name="Ma J."/>
        </authorList>
    </citation>
    <scope>NUCLEOTIDE SEQUENCE [LARGE SCALE GENOMIC DNA]</scope>
    <source>
        <strain evidence="3">CCM 2050</strain>
    </source>
</reference>
<dbReference type="PANTHER" id="PTHR48207">
    <property type="entry name" value="SUCCINATE--HYDROXYMETHYLGLUTARATE COA-TRANSFERASE"/>
    <property type="match status" value="1"/>
</dbReference>
<dbReference type="SUPFAM" id="SSF89796">
    <property type="entry name" value="CoA-transferase family III (CaiB/BaiF)"/>
    <property type="match status" value="1"/>
</dbReference>
<dbReference type="GO" id="GO:0016740">
    <property type="term" value="F:transferase activity"/>
    <property type="evidence" value="ECO:0007669"/>
    <property type="project" value="UniProtKB-KW"/>
</dbReference>